<evidence type="ECO:0000256" key="6">
    <source>
        <dbReference type="SAM" id="SignalP"/>
    </source>
</evidence>
<evidence type="ECO:0000256" key="5">
    <source>
        <dbReference type="ARBA" id="ARBA00023157"/>
    </source>
</evidence>
<organism evidence="8 9">
    <name type="scientific">Camelina sativa</name>
    <name type="common">False flax</name>
    <name type="synonym">Myagrum sativum</name>
    <dbReference type="NCBI Taxonomy" id="90675"/>
    <lineage>
        <taxon>Eukaryota</taxon>
        <taxon>Viridiplantae</taxon>
        <taxon>Streptophyta</taxon>
        <taxon>Embryophyta</taxon>
        <taxon>Tracheophyta</taxon>
        <taxon>Spermatophyta</taxon>
        <taxon>Magnoliopsida</taxon>
        <taxon>eudicotyledons</taxon>
        <taxon>Gunneridae</taxon>
        <taxon>Pentapetalae</taxon>
        <taxon>rosids</taxon>
        <taxon>malvids</taxon>
        <taxon>Brassicales</taxon>
        <taxon>Brassicaceae</taxon>
        <taxon>Camelineae</taxon>
        <taxon>Camelina</taxon>
    </lineage>
</organism>
<evidence type="ECO:0000313" key="8">
    <source>
        <dbReference type="Proteomes" id="UP000694864"/>
    </source>
</evidence>
<protein>
    <submittedName>
        <fullName evidence="9">Defensin-like protein 46</fullName>
    </submittedName>
</protein>
<dbReference type="GeneID" id="104701035"/>
<evidence type="ECO:0000256" key="3">
    <source>
        <dbReference type="ARBA" id="ARBA00022577"/>
    </source>
</evidence>
<keyword evidence="6" id="KW-0732">Signal</keyword>
<keyword evidence="3" id="KW-0295">Fungicide</keyword>
<feature type="signal peptide" evidence="6">
    <location>
        <begin position="1"/>
        <end position="21"/>
    </location>
</feature>
<reference evidence="8" key="1">
    <citation type="journal article" date="2014" name="Nat. Commun.">
        <title>The emerging biofuel crop Camelina sativa retains a highly undifferentiated hexaploid genome structure.</title>
        <authorList>
            <person name="Kagale S."/>
            <person name="Koh C."/>
            <person name="Nixon J."/>
            <person name="Bollina V."/>
            <person name="Clarke W.E."/>
            <person name="Tuteja R."/>
            <person name="Spillane C."/>
            <person name="Robinson S.J."/>
            <person name="Links M.G."/>
            <person name="Clarke C."/>
            <person name="Higgins E.E."/>
            <person name="Huebert T."/>
            <person name="Sharpe A.G."/>
            <person name="Parkin I.A."/>
        </authorList>
    </citation>
    <scope>NUCLEOTIDE SEQUENCE [LARGE SCALE GENOMIC DNA]</scope>
    <source>
        <strain evidence="8">cv. DH55</strain>
    </source>
</reference>
<dbReference type="InterPro" id="IPR056373">
    <property type="entry name" value="Defensin-like_dom"/>
</dbReference>
<gene>
    <name evidence="9" type="primary">LOC104701035</name>
</gene>
<evidence type="ECO:0000256" key="4">
    <source>
        <dbReference type="ARBA" id="ARBA00022821"/>
    </source>
</evidence>
<evidence type="ECO:0000256" key="1">
    <source>
        <dbReference type="ARBA" id="ARBA00006722"/>
    </source>
</evidence>
<sequence>MCGTKTLVICFLVIILAVSLSNNNVLVSGIKNFDVDHCDTRCYGKDECMNYCIQAGYRSGECGSLCIPCPIKCCCQK</sequence>
<evidence type="ECO:0000259" key="7">
    <source>
        <dbReference type="Pfam" id="PF24552"/>
    </source>
</evidence>
<keyword evidence="8" id="KW-1185">Reference proteome</keyword>
<accession>A0ABM0SR81</accession>
<name>A0ABM0SR81_CAMSA</name>
<evidence type="ECO:0000313" key="9">
    <source>
        <dbReference type="RefSeq" id="XP_010414965.1"/>
    </source>
</evidence>
<comment type="similarity">
    <text evidence="1">Belongs to the DEFL family.</text>
</comment>
<evidence type="ECO:0000256" key="2">
    <source>
        <dbReference type="ARBA" id="ARBA00022529"/>
    </source>
</evidence>
<feature type="domain" description="Defensin-like" evidence="7">
    <location>
        <begin position="37"/>
        <end position="77"/>
    </location>
</feature>
<feature type="chain" id="PRO_5047512927" evidence="6">
    <location>
        <begin position="22"/>
        <end position="77"/>
    </location>
</feature>
<keyword evidence="5" id="KW-1015">Disulfide bond</keyword>
<dbReference type="Proteomes" id="UP000694864">
    <property type="component" value="Chromosome 7"/>
</dbReference>
<proteinExistence type="inferred from homology"/>
<reference evidence="9" key="2">
    <citation type="submission" date="2025-08" db="UniProtKB">
        <authorList>
            <consortium name="RefSeq"/>
        </authorList>
    </citation>
    <scope>IDENTIFICATION</scope>
    <source>
        <tissue evidence="9">Leaf</tissue>
    </source>
</reference>
<dbReference type="RefSeq" id="XP_010414965.1">
    <property type="nucleotide sequence ID" value="XM_010416663.1"/>
</dbReference>
<keyword evidence="2" id="KW-0929">Antimicrobial</keyword>
<keyword evidence="4" id="KW-0611">Plant defense</keyword>
<dbReference type="Pfam" id="PF24552">
    <property type="entry name" value="Defensin"/>
    <property type="match status" value="1"/>
</dbReference>